<evidence type="ECO:0000313" key="1">
    <source>
        <dbReference type="EMBL" id="CAK0768752.1"/>
    </source>
</evidence>
<gene>
    <name evidence="1" type="ORF">CVIRNUC_003596</name>
</gene>
<sequence>MPATSAPDVPVDVYERSYAIDGGQQKLYRLLGGFLMSHHVMPMHASVEVWTHEQRPKFLGEYSYWRIAKYGWFERLRHRVFKQQLRPLAYSGGGITSILRYPRYFEPFEKVFAGVSTVGEVETALQRLRAGKFPDNGYSLLRDRNCITFSRAFIREIHLPWKLTDDESDRWLRRFLRRLAMLLHQRAAEKGSQGPVEAPLPVPQSLVNE</sequence>
<name>A0AAV1HZ43_9CHLO</name>
<evidence type="ECO:0008006" key="3">
    <source>
        <dbReference type="Google" id="ProtNLM"/>
    </source>
</evidence>
<comment type="caution">
    <text evidence="1">The sequence shown here is derived from an EMBL/GenBank/DDBJ whole genome shotgun (WGS) entry which is preliminary data.</text>
</comment>
<evidence type="ECO:0000313" key="2">
    <source>
        <dbReference type="Proteomes" id="UP001314263"/>
    </source>
</evidence>
<dbReference type="EMBL" id="CAUYUE010000004">
    <property type="protein sequence ID" value="CAK0768752.1"/>
    <property type="molecule type" value="Genomic_DNA"/>
</dbReference>
<dbReference type="InterPro" id="IPR042266">
    <property type="entry name" value="PPPDE_sf"/>
</dbReference>
<reference evidence="1 2" key="1">
    <citation type="submission" date="2023-10" db="EMBL/GenBank/DDBJ databases">
        <authorList>
            <person name="Maclean D."/>
            <person name="Macfadyen A."/>
        </authorList>
    </citation>
    <scope>NUCLEOTIDE SEQUENCE [LARGE SCALE GENOMIC DNA]</scope>
</reference>
<protein>
    <recommendedName>
        <fullName evidence="3">PPPDE domain-containing protein</fullName>
    </recommendedName>
</protein>
<accession>A0AAV1HZ43</accession>
<keyword evidence="2" id="KW-1185">Reference proteome</keyword>
<organism evidence="1 2">
    <name type="scientific">Coccomyxa viridis</name>
    <dbReference type="NCBI Taxonomy" id="1274662"/>
    <lineage>
        <taxon>Eukaryota</taxon>
        <taxon>Viridiplantae</taxon>
        <taxon>Chlorophyta</taxon>
        <taxon>core chlorophytes</taxon>
        <taxon>Trebouxiophyceae</taxon>
        <taxon>Trebouxiophyceae incertae sedis</taxon>
        <taxon>Coccomyxaceae</taxon>
        <taxon>Coccomyxa</taxon>
    </lineage>
</organism>
<dbReference type="Proteomes" id="UP001314263">
    <property type="component" value="Unassembled WGS sequence"/>
</dbReference>
<dbReference type="AlphaFoldDB" id="A0AAV1HZ43"/>
<dbReference type="Gene3D" id="3.90.1720.30">
    <property type="entry name" value="PPPDE domains"/>
    <property type="match status" value="1"/>
</dbReference>
<proteinExistence type="predicted"/>